<dbReference type="PANTHER" id="PTHR39624:SF2">
    <property type="entry name" value="OSMC-LIKE PROTEIN"/>
    <property type="match status" value="1"/>
</dbReference>
<dbReference type="SUPFAM" id="SSF82784">
    <property type="entry name" value="OsmC-like"/>
    <property type="match status" value="1"/>
</dbReference>
<dbReference type="Pfam" id="PF02566">
    <property type="entry name" value="OsmC"/>
    <property type="match status" value="1"/>
</dbReference>
<dbReference type="GeneID" id="97182134"/>
<accession>A0A2X2JIP8</accession>
<dbReference type="InterPro" id="IPR003718">
    <property type="entry name" value="OsmC/Ohr_fam"/>
</dbReference>
<dbReference type="Gene3D" id="3.30.300.20">
    <property type="match status" value="1"/>
</dbReference>
<evidence type="ECO:0000313" key="1">
    <source>
        <dbReference type="EMBL" id="SPZ92046.1"/>
    </source>
</evidence>
<name>A0A2X2JIP8_SPHMU</name>
<sequence length="140" mass="15929">MKYILENPVIGHIAEQKYKTSIHWRNGEFITDEPEKLGGRDLGPDPYTLLISSLVSCTLATLRMYIDKKGLDIPEISVSSNMYLKIEKGQVVTYFDREIAFGQILMEDTRERLQQIAEECPISKILKGNAIVNTVIRTNP</sequence>
<dbReference type="RefSeq" id="WP_112375646.1">
    <property type="nucleotide sequence ID" value="NZ_CP069793.1"/>
</dbReference>
<dbReference type="AlphaFoldDB" id="A0A2X2JIP8"/>
<dbReference type="EMBL" id="UAUU01000011">
    <property type="protein sequence ID" value="SPZ92046.1"/>
    <property type="molecule type" value="Genomic_DNA"/>
</dbReference>
<dbReference type="PANTHER" id="PTHR39624">
    <property type="entry name" value="PROTEIN INVOLVED IN RIMO-MEDIATED BETA-METHYLTHIOLATION OF RIBOSOMAL PROTEIN S12 YCAO"/>
    <property type="match status" value="1"/>
</dbReference>
<evidence type="ECO:0000313" key="2">
    <source>
        <dbReference type="Proteomes" id="UP000251241"/>
    </source>
</evidence>
<gene>
    <name evidence="1" type="ORF">NCTC11343_04100</name>
</gene>
<reference evidence="1 2" key="1">
    <citation type="submission" date="2018-06" db="EMBL/GenBank/DDBJ databases">
        <authorList>
            <consortium name="Pathogen Informatics"/>
            <person name="Doyle S."/>
        </authorList>
    </citation>
    <scope>NUCLEOTIDE SEQUENCE [LARGE SCALE GENOMIC DNA]</scope>
    <source>
        <strain evidence="1 2">NCTC11343</strain>
    </source>
</reference>
<organism evidence="1 2">
    <name type="scientific">Sphingobacterium multivorum</name>
    <dbReference type="NCBI Taxonomy" id="28454"/>
    <lineage>
        <taxon>Bacteria</taxon>
        <taxon>Pseudomonadati</taxon>
        <taxon>Bacteroidota</taxon>
        <taxon>Sphingobacteriia</taxon>
        <taxon>Sphingobacteriales</taxon>
        <taxon>Sphingobacteriaceae</taxon>
        <taxon>Sphingobacterium</taxon>
    </lineage>
</organism>
<dbReference type="InterPro" id="IPR015946">
    <property type="entry name" value="KH_dom-like_a/b"/>
</dbReference>
<dbReference type="InterPro" id="IPR036102">
    <property type="entry name" value="OsmC/Ohrsf"/>
</dbReference>
<protein>
    <submittedName>
        <fullName evidence="1">OsmC-like protein</fullName>
    </submittedName>
</protein>
<dbReference type="Proteomes" id="UP000251241">
    <property type="component" value="Unassembled WGS sequence"/>
</dbReference>
<proteinExistence type="predicted"/>